<dbReference type="PANTHER" id="PTHR10443">
    <property type="entry name" value="MICROSOMAL DIPEPTIDASE"/>
    <property type="match status" value="1"/>
</dbReference>
<dbReference type="GO" id="GO:0006508">
    <property type="term" value="P:proteolysis"/>
    <property type="evidence" value="ECO:0007669"/>
    <property type="project" value="InterPro"/>
</dbReference>
<gene>
    <name evidence="1" type="ORF">DGD08_17980</name>
</gene>
<sequence length="425" mass="46501">MSATAPLAAQTARAGIAVAPTPTGQPLRNASLEQRLAHVRRLLRSSPLIDGHNDLPWAMREDKQKPLDVVDYNLRQTRGMTDIARLRKGMVGGQFWSVYIPGEIRDSGYARVQLEQLDIARRVIERYPDVLSPAYTAADVRKAYTQGKIGSLLGMEGGHAIENSLGALRSYYTLGARYMTLTHNVTLDWADAAADKPVHGGLTEFGKEVVREMNRLGMLVDLSHVSPGTMSDALDVSEAPVIFSHSNARALTNVPRNVPDSILARMPKNGGVVMVTFVPGFVSQRIVDWGMQRDSIIKQYPGDTDAQFKAFAAWRQTNPVPAAVIGDVADHLDHIKKVAGSAHVGIGGDFDGITETVQGLEDVSKYPDLLAELVKRGWTDAELRALAGENVMRVLSRAETVSARLRKERPASTKTIQQLDRKIVP</sequence>
<reference evidence="1 2" key="1">
    <citation type="journal article" date="2018" name="Nat. Biotechnol.">
        <title>A standardized bacterial taxonomy based on genome phylogeny substantially revises the tree of life.</title>
        <authorList>
            <person name="Parks D.H."/>
            <person name="Chuvochina M."/>
            <person name="Waite D.W."/>
            <person name="Rinke C."/>
            <person name="Skarshewski A."/>
            <person name="Chaumeil P.A."/>
            <person name="Hugenholtz P."/>
        </authorList>
    </citation>
    <scope>NUCLEOTIDE SEQUENCE [LARGE SCALE GENOMIC DNA]</scope>
    <source>
        <strain evidence="1">UBA8844</strain>
    </source>
</reference>
<dbReference type="EMBL" id="DPIY01000012">
    <property type="protein sequence ID" value="HCT59094.1"/>
    <property type="molecule type" value="Genomic_DNA"/>
</dbReference>
<evidence type="ECO:0000313" key="2">
    <source>
        <dbReference type="Proteomes" id="UP000264071"/>
    </source>
</evidence>
<dbReference type="PANTHER" id="PTHR10443:SF12">
    <property type="entry name" value="DIPEPTIDASE"/>
    <property type="match status" value="1"/>
</dbReference>
<dbReference type="GO" id="GO:0070573">
    <property type="term" value="F:metallodipeptidase activity"/>
    <property type="evidence" value="ECO:0007669"/>
    <property type="project" value="InterPro"/>
</dbReference>
<comment type="caution">
    <text evidence="1">The sequence shown here is derived from an EMBL/GenBank/DDBJ whole genome shotgun (WGS) entry which is preliminary data.</text>
</comment>
<dbReference type="Proteomes" id="UP000264071">
    <property type="component" value="Unassembled WGS sequence"/>
</dbReference>
<dbReference type="InterPro" id="IPR032466">
    <property type="entry name" value="Metal_Hydrolase"/>
</dbReference>
<dbReference type="CDD" id="cd01301">
    <property type="entry name" value="rDP_like"/>
    <property type="match status" value="1"/>
</dbReference>
<protein>
    <submittedName>
        <fullName evidence="1">Membrane dipeptidase</fullName>
    </submittedName>
</protein>
<dbReference type="SUPFAM" id="SSF51556">
    <property type="entry name" value="Metallo-dependent hydrolases"/>
    <property type="match status" value="1"/>
</dbReference>
<dbReference type="Gene3D" id="3.20.20.140">
    <property type="entry name" value="Metal-dependent hydrolases"/>
    <property type="match status" value="1"/>
</dbReference>
<accession>A0A3D4VE62</accession>
<dbReference type="AlphaFoldDB" id="A0A3D4VE62"/>
<organism evidence="1 2">
    <name type="scientific">Gemmatimonas aurantiaca</name>
    <dbReference type="NCBI Taxonomy" id="173480"/>
    <lineage>
        <taxon>Bacteria</taxon>
        <taxon>Pseudomonadati</taxon>
        <taxon>Gemmatimonadota</taxon>
        <taxon>Gemmatimonadia</taxon>
        <taxon>Gemmatimonadales</taxon>
        <taxon>Gemmatimonadaceae</taxon>
        <taxon>Gemmatimonas</taxon>
    </lineage>
</organism>
<dbReference type="InterPro" id="IPR008257">
    <property type="entry name" value="Pept_M19"/>
</dbReference>
<dbReference type="Pfam" id="PF01244">
    <property type="entry name" value="Peptidase_M19"/>
    <property type="match status" value="1"/>
</dbReference>
<evidence type="ECO:0000313" key="1">
    <source>
        <dbReference type="EMBL" id="HCT59094.1"/>
    </source>
</evidence>
<name>A0A3D4VE62_9BACT</name>
<proteinExistence type="predicted"/>
<dbReference type="PROSITE" id="PS51365">
    <property type="entry name" value="RENAL_DIPEPTIDASE_2"/>
    <property type="match status" value="1"/>
</dbReference>